<keyword evidence="3" id="KW-1185">Reference proteome</keyword>
<proteinExistence type="predicted"/>
<sequence length="363" mass="39877">MWAGSSSTSLPSTTPFSSAAVSSPNEKAKVSHSTQSSHRRRSTSSIFSDPRNITSPRTHPNSTASESAHPKPKQPSKTSESSLSREVQQDAIELSGTPIDDAEAQEREELAEILAQGDWDQSEISLFRRLRRRGREPLLPAPWRLDFATFPEALYSPVGERSFICALTPSMEFRGSQALHRLVNVGGQVRDRTEINPSAPVEPLIYQEIKNFLSWAEKDADISISSILTVNYSRKKASSKTASERTERKMRVLASDLSTKNKEVSVKATLQVSVSKDDVESPRTPTVVYGVTVYNCVAAISSLGCENTGANVKTLAVLDWTDIGLDIWNAIAVAILIISCRNDILDSDEEARLKLVQQTDDDA</sequence>
<dbReference type="EMBL" id="JAVHJO010000006">
    <property type="protein sequence ID" value="KAK6539791.1"/>
    <property type="molecule type" value="Genomic_DNA"/>
</dbReference>
<gene>
    <name evidence="2" type="ORF">TWF694_009983</name>
</gene>
<protein>
    <submittedName>
        <fullName evidence="2">Uncharacterized protein</fullName>
    </submittedName>
</protein>
<organism evidence="2 3">
    <name type="scientific">Orbilia ellipsospora</name>
    <dbReference type="NCBI Taxonomy" id="2528407"/>
    <lineage>
        <taxon>Eukaryota</taxon>
        <taxon>Fungi</taxon>
        <taxon>Dikarya</taxon>
        <taxon>Ascomycota</taxon>
        <taxon>Pezizomycotina</taxon>
        <taxon>Orbiliomycetes</taxon>
        <taxon>Orbiliales</taxon>
        <taxon>Orbiliaceae</taxon>
        <taxon>Orbilia</taxon>
    </lineage>
</organism>
<feature type="compositionally biased region" description="Polar residues" evidence="1">
    <location>
        <begin position="51"/>
        <end position="66"/>
    </location>
</feature>
<dbReference type="Proteomes" id="UP001365542">
    <property type="component" value="Unassembled WGS sequence"/>
</dbReference>
<dbReference type="AlphaFoldDB" id="A0AAV9XCU9"/>
<evidence type="ECO:0000313" key="3">
    <source>
        <dbReference type="Proteomes" id="UP001365542"/>
    </source>
</evidence>
<feature type="compositionally biased region" description="Polar residues" evidence="1">
    <location>
        <begin position="75"/>
        <end position="86"/>
    </location>
</feature>
<accession>A0AAV9XCU9</accession>
<feature type="region of interest" description="Disordered" evidence="1">
    <location>
        <begin position="1"/>
        <end position="87"/>
    </location>
</feature>
<reference evidence="2 3" key="1">
    <citation type="submission" date="2019-10" db="EMBL/GenBank/DDBJ databases">
        <authorList>
            <person name="Palmer J.M."/>
        </authorList>
    </citation>
    <scope>NUCLEOTIDE SEQUENCE [LARGE SCALE GENOMIC DNA]</scope>
    <source>
        <strain evidence="2 3">TWF694</strain>
    </source>
</reference>
<evidence type="ECO:0000256" key="1">
    <source>
        <dbReference type="SAM" id="MobiDB-lite"/>
    </source>
</evidence>
<name>A0AAV9XCU9_9PEZI</name>
<feature type="compositionally biased region" description="Low complexity" evidence="1">
    <location>
        <begin position="1"/>
        <end position="18"/>
    </location>
</feature>
<comment type="caution">
    <text evidence="2">The sequence shown here is derived from an EMBL/GenBank/DDBJ whole genome shotgun (WGS) entry which is preliminary data.</text>
</comment>
<evidence type="ECO:0000313" key="2">
    <source>
        <dbReference type="EMBL" id="KAK6539791.1"/>
    </source>
</evidence>